<dbReference type="AlphaFoldDB" id="A0AA43TX84"/>
<dbReference type="CDD" id="cd08249">
    <property type="entry name" value="enoyl_reductase_like"/>
    <property type="match status" value="1"/>
</dbReference>
<evidence type="ECO:0000256" key="2">
    <source>
        <dbReference type="ARBA" id="ARBA00023002"/>
    </source>
</evidence>
<evidence type="ECO:0000313" key="4">
    <source>
        <dbReference type="EMBL" id="MDI1491298.1"/>
    </source>
</evidence>
<dbReference type="Gene3D" id="3.40.50.720">
    <property type="entry name" value="NAD(P)-binding Rossmann-like Domain"/>
    <property type="match status" value="1"/>
</dbReference>
<evidence type="ECO:0000259" key="3">
    <source>
        <dbReference type="SMART" id="SM00829"/>
    </source>
</evidence>
<organism evidence="4 5">
    <name type="scientific">Ramalina farinacea</name>
    <dbReference type="NCBI Taxonomy" id="258253"/>
    <lineage>
        <taxon>Eukaryota</taxon>
        <taxon>Fungi</taxon>
        <taxon>Dikarya</taxon>
        <taxon>Ascomycota</taxon>
        <taxon>Pezizomycotina</taxon>
        <taxon>Lecanoromycetes</taxon>
        <taxon>OSLEUM clade</taxon>
        <taxon>Lecanoromycetidae</taxon>
        <taxon>Lecanorales</taxon>
        <taxon>Lecanorineae</taxon>
        <taxon>Ramalinaceae</taxon>
        <taxon>Ramalina</taxon>
    </lineage>
</organism>
<dbReference type="Proteomes" id="UP001161017">
    <property type="component" value="Unassembled WGS sequence"/>
</dbReference>
<feature type="domain" description="Enoyl reductase (ER)" evidence="3">
    <location>
        <begin position="14"/>
        <end position="356"/>
    </location>
</feature>
<comment type="similarity">
    <text evidence="1">Belongs to the zinc-containing alcohol dehydrogenase family.</text>
</comment>
<proteinExistence type="inferred from homology"/>
<dbReference type="InterPro" id="IPR036291">
    <property type="entry name" value="NAD(P)-bd_dom_sf"/>
</dbReference>
<dbReference type="InterPro" id="IPR013154">
    <property type="entry name" value="ADH-like_N"/>
</dbReference>
<dbReference type="InterPro" id="IPR020843">
    <property type="entry name" value="ER"/>
</dbReference>
<reference evidence="4" key="1">
    <citation type="journal article" date="2023" name="Genome Biol. Evol.">
        <title>First Whole Genome Sequence and Flow Cytometry Genome Size Data for the Lichen-Forming Fungus Ramalina farinacea (Ascomycota).</title>
        <authorList>
            <person name="Llewellyn T."/>
            <person name="Mian S."/>
            <person name="Hill R."/>
            <person name="Leitch I.J."/>
            <person name="Gaya E."/>
        </authorList>
    </citation>
    <scope>NUCLEOTIDE SEQUENCE</scope>
    <source>
        <strain evidence="4">LIQ254RAFAR</strain>
    </source>
</reference>
<sequence>MSTHAAIVTVSPRSPLQVLQLPTPVPTANEVLIRNLWTASTPLDLHQADGGLLVTHPQVLGDGTAGTVTAVGPEVKRLKVGDRVFGFTWRNPKEKAHQEFVCAPEKLLGVVPEGVSFQEAVTLPNNFVTAFHTLVTDLHLELPWPKPEDWSPPPNLATKQILIWGGSSSVGQFALQLLNYYGYTHVTTTASPANHPLLRRCGPPGLRIHNYRPASTAISTLSQQPFDLVLDCIGSLSGSLTPISRIVSKTGAVVAVLLPVIVVPATEHEKPEYDMRPEEVVEWAKGVEVVGVRTHHYLDNEWMGEYLQGVVMPGMLDRGVVTPQKQRVVEGETMVERAEKARGILREGVSGERLVWRVGEE</sequence>
<dbReference type="Gene3D" id="3.90.180.10">
    <property type="entry name" value="Medium-chain alcohol dehydrogenases, catalytic domain"/>
    <property type="match status" value="1"/>
</dbReference>
<evidence type="ECO:0000256" key="1">
    <source>
        <dbReference type="ARBA" id="ARBA00008072"/>
    </source>
</evidence>
<dbReference type="InterPro" id="IPR047122">
    <property type="entry name" value="Trans-enoyl_RdTase-like"/>
</dbReference>
<evidence type="ECO:0000313" key="5">
    <source>
        <dbReference type="Proteomes" id="UP001161017"/>
    </source>
</evidence>
<dbReference type="Pfam" id="PF08240">
    <property type="entry name" value="ADH_N"/>
    <property type="match status" value="1"/>
</dbReference>
<keyword evidence="5" id="KW-1185">Reference proteome</keyword>
<dbReference type="InterPro" id="IPR011032">
    <property type="entry name" value="GroES-like_sf"/>
</dbReference>
<dbReference type="PANTHER" id="PTHR45348">
    <property type="entry name" value="HYPOTHETICAL OXIDOREDUCTASE (EUROFUNG)"/>
    <property type="match status" value="1"/>
</dbReference>
<accession>A0AA43TX84</accession>
<dbReference type="EMBL" id="JAPUFD010000014">
    <property type="protein sequence ID" value="MDI1491298.1"/>
    <property type="molecule type" value="Genomic_DNA"/>
</dbReference>
<dbReference type="PANTHER" id="PTHR45348:SF3">
    <property type="entry name" value="ENOYL REDUCTASE (ER) DOMAIN-CONTAINING PROTEIN"/>
    <property type="match status" value="1"/>
</dbReference>
<keyword evidence="2" id="KW-0560">Oxidoreductase</keyword>
<dbReference type="SUPFAM" id="SSF50129">
    <property type="entry name" value="GroES-like"/>
    <property type="match status" value="1"/>
</dbReference>
<dbReference type="SUPFAM" id="SSF51735">
    <property type="entry name" value="NAD(P)-binding Rossmann-fold domains"/>
    <property type="match status" value="1"/>
</dbReference>
<name>A0AA43TX84_9LECA</name>
<dbReference type="SMART" id="SM00829">
    <property type="entry name" value="PKS_ER"/>
    <property type="match status" value="1"/>
</dbReference>
<protein>
    <recommendedName>
        <fullName evidence="3">Enoyl reductase (ER) domain-containing protein</fullName>
    </recommendedName>
</protein>
<dbReference type="GO" id="GO:0016651">
    <property type="term" value="F:oxidoreductase activity, acting on NAD(P)H"/>
    <property type="evidence" value="ECO:0007669"/>
    <property type="project" value="InterPro"/>
</dbReference>
<comment type="caution">
    <text evidence="4">The sequence shown here is derived from an EMBL/GenBank/DDBJ whole genome shotgun (WGS) entry which is preliminary data.</text>
</comment>
<gene>
    <name evidence="4" type="ORF">OHK93_002507</name>
</gene>